<feature type="non-terminal residue" evidence="3">
    <location>
        <position position="1"/>
    </location>
</feature>
<dbReference type="RefSeq" id="WP_185966100.1">
    <property type="nucleotide sequence ID" value="NZ_VKDI01000076.1"/>
</dbReference>
<gene>
    <name evidence="3" type="ORF">FNY88_12875</name>
</gene>
<dbReference type="Gene3D" id="2.60.40.3930">
    <property type="match status" value="1"/>
</dbReference>
<dbReference type="Proteomes" id="UP000316859">
    <property type="component" value="Unassembled WGS sequence"/>
</dbReference>
<feature type="non-terminal residue" evidence="3">
    <location>
        <position position="128"/>
    </location>
</feature>
<feature type="domain" description="T-Q ester bond containing" evidence="2">
    <location>
        <begin position="1"/>
        <end position="128"/>
    </location>
</feature>
<proteinExistence type="predicted"/>
<keyword evidence="4" id="KW-1185">Reference proteome</keyword>
<dbReference type="InterPro" id="IPR041100">
    <property type="entry name" value="TQ"/>
</dbReference>
<dbReference type="EMBL" id="VKDI01000076">
    <property type="protein sequence ID" value="TRX44427.1"/>
    <property type="molecule type" value="Genomic_DNA"/>
</dbReference>
<evidence type="ECO:0000259" key="2">
    <source>
        <dbReference type="Pfam" id="PF18202"/>
    </source>
</evidence>
<feature type="compositionally biased region" description="Basic and acidic residues" evidence="1">
    <location>
        <begin position="115"/>
        <end position="128"/>
    </location>
</feature>
<sequence>PKISTNADFANGATQVVAGAQVNDRVTYENLVPGKEYTLFAELISKEDGKTVLGEGEKTFTPESANGEVVVTITVDESVTEPVEAAVAFEELTSVEVNDKGEDTPDTDPENPNHIAEHKDINDKNQTV</sequence>
<feature type="region of interest" description="Disordered" evidence="1">
    <location>
        <begin position="93"/>
        <end position="128"/>
    </location>
</feature>
<evidence type="ECO:0000256" key="1">
    <source>
        <dbReference type="SAM" id="MobiDB-lite"/>
    </source>
</evidence>
<protein>
    <recommendedName>
        <fullName evidence="2">T-Q ester bond containing domain-containing protein</fullName>
    </recommendedName>
</protein>
<dbReference type="Pfam" id="PF18202">
    <property type="entry name" value="TQ"/>
    <property type="match status" value="1"/>
</dbReference>
<dbReference type="NCBIfam" id="NF033903">
    <property type="entry name" value="VaFE_rpt"/>
    <property type="match status" value="1"/>
</dbReference>
<reference evidence="3 4" key="1">
    <citation type="submission" date="2019-07" db="EMBL/GenBank/DDBJ databases">
        <title>Draft genome of C. aurimucosum strain 2299.</title>
        <authorList>
            <person name="Pacheco L.G.C."/>
            <person name="Aguiar E.R.G.R."/>
            <person name="Santos C.S."/>
            <person name="Rocha D.J.P.G."/>
            <person name="Sant'Anna L.O."/>
            <person name="Mattos-Guaraldi A.L."/>
            <person name="Santos L.S."/>
        </authorList>
    </citation>
    <scope>NUCLEOTIDE SEQUENCE [LARGE SCALE GENOMIC DNA]</scope>
    <source>
        <strain evidence="3 4">2299</strain>
    </source>
</reference>
<name>A0ABY3CRA5_9CORY</name>
<accession>A0ABY3CRA5</accession>
<comment type="caution">
    <text evidence="3">The sequence shown here is derived from an EMBL/GenBank/DDBJ whole genome shotgun (WGS) entry which is preliminary data.</text>
</comment>
<organism evidence="3 4">
    <name type="scientific">Corynebacterium guaraldiae</name>
    <dbReference type="NCBI Taxonomy" id="3051103"/>
    <lineage>
        <taxon>Bacteria</taxon>
        <taxon>Bacillati</taxon>
        <taxon>Actinomycetota</taxon>
        <taxon>Actinomycetes</taxon>
        <taxon>Mycobacteriales</taxon>
        <taxon>Corynebacteriaceae</taxon>
        <taxon>Corynebacterium</taxon>
    </lineage>
</organism>
<evidence type="ECO:0000313" key="3">
    <source>
        <dbReference type="EMBL" id="TRX44427.1"/>
    </source>
</evidence>
<evidence type="ECO:0000313" key="4">
    <source>
        <dbReference type="Proteomes" id="UP000316859"/>
    </source>
</evidence>